<keyword evidence="7" id="KW-0808">Transferase</keyword>
<dbReference type="AlphaFoldDB" id="A0A2I6S2G0"/>
<dbReference type="SUPFAM" id="SSF51197">
    <property type="entry name" value="Clavaminate synthase-like"/>
    <property type="match status" value="1"/>
</dbReference>
<dbReference type="EMBL" id="CP025682">
    <property type="protein sequence ID" value="AUN93464.1"/>
    <property type="molecule type" value="Genomic_DNA"/>
</dbReference>
<dbReference type="NCBIfam" id="NF011930">
    <property type="entry name" value="PRK15401.1"/>
    <property type="match status" value="1"/>
</dbReference>
<dbReference type="Gene3D" id="2.60.120.590">
    <property type="entry name" value="Alpha-ketoglutarate-dependent dioxygenase AlkB-like"/>
    <property type="match status" value="1"/>
</dbReference>
<evidence type="ECO:0000256" key="1">
    <source>
        <dbReference type="ARBA" id="ARBA00022723"/>
    </source>
</evidence>
<dbReference type="InterPro" id="IPR027450">
    <property type="entry name" value="AlkB-like"/>
</dbReference>
<evidence type="ECO:0000259" key="6">
    <source>
        <dbReference type="PROSITE" id="PS51471"/>
    </source>
</evidence>
<protein>
    <submittedName>
        <fullName evidence="7">DNA oxidative demethylase AlkB</fullName>
    </submittedName>
</protein>
<name>A0A2I6S2G0_9RHOO</name>
<keyword evidence="7" id="KW-0489">Methyltransferase</keyword>
<keyword evidence="4 5" id="KW-0408">Iron</keyword>
<keyword evidence="1 5" id="KW-0479">Metal-binding</keyword>
<dbReference type="InterPro" id="IPR004574">
    <property type="entry name" value="Alkb"/>
</dbReference>
<keyword evidence="8" id="KW-1185">Reference proteome</keyword>
<gene>
    <name evidence="7" type="ORF">C0099_00050</name>
</gene>
<evidence type="ECO:0000256" key="3">
    <source>
        <dbReference type="ARBA" id="ARBA00023002"/>
    </source>
</evidence>
<feature type="binding site" evidence="5">
    <location>
        <position position="132"/>
    </location>
    <ligand>
        <name>Fe cation</name>
        <dbReference type="ChEBI" id="CHEBI:24875"/>
        <note>catalytic</note>
    </ligand>
</feature>
<dbReference type="GO" id="GO:0008168">
    <property type="term" value="F:methyltransferase activity"/>
    <property type="evidence" value="ECO:0007669"/>
    <property type="project" value="UniProtKB-KW"/>
</dbReference>
<feature type="domain" description="Fe2OG dioxygenase" evidence="6">
    <location>
        <begin position="112"/>
        <end position="212"/>
    </location>
</feature>
<proteinExistence type="predicted"/>
<evidence type="ECO:0000313" key="7">
    <source>
        <dbReference type="EMBL" id="AUN93464.1"/>
    </source>
</evidence>
<feature type="binding site" evidence="5">
    <location>
        <position position="130"/>
    </location>
    <ligand>
        <name>Fe cation</name>
        <dbReference type="ChEBI" id="CHEBI:24875"/>
        <note>catalytic</note>
    </ligand>
</feature>
<dbReference type="GO" id="GO:0008198">
    <property type="term" value="F:ferrous iron binding"/>
    <property type="evidence" value="ECO:0007669"/>
    <property type="project" value="TreeGrafter"/>
</dbReference>
<dbReference type="Proteomes" id="UP000242205">
    <property type="component" value="Chromosome"/>
</dbReference>
<sequence length="212" mass="22887">MNHELFSDDTPLPIGDGALLLRGFALGVDDALLEAVDAVSAEAPARRLCTPGGHRMSVETTSCGRWGWVSDAAGYRYAECDPVSGRAWPAMPEPLRRIAVAAAARAGHAHFDPDTCLINRYAPGARMGLHQDRNEHDFSQPIVSVSLGLPIVFQFGGLQRSDRPQRVPLAHGDVLVWGGPTRLAFHGVLTLKAGIHPLTGASRINLTFRRAR</sequence>
<dbReference type="RefSeq" id="WP_102245538.1">
    <property type="nucleotide sequence ID" value="NZ_CP025682.1"/>
</dbReference>
<keyword evidence="3" id="KW-0560">Oxidoreductase</keyword>
<evidence type="ECO:0000256" key="2">
    <source>
        <dbReference type="ARBA" id="ARBA00022964"/>
    </source>
</evidence>
<dbReference type="PANTHER" id="PTHR16557:SF2">
    <property type="entry name" value="NUCLEIC ACID DIOXYGENASE ALKBH1"/>
    <property type="match status" value="1"/>
</dbReference>
<dbReference type="GO" id="GO:0035515">
    <property type="term" value="F:oxidative RNA demethylase activity"/>
    <property type="evidence" value="ECO:0007669"/>
    <property type="project" value="TreeGrafter"/>
</dbReference>
<dbReference type="OrthoDB" id="9796932at2"/>
<dbReference type="PROSITE" id="PS51471">
    <property type="entry name" value="FE2OG_OXY"/>
    <property type="match status" value="1"/>
</dbReference>
<comment type="cofactor">
    <cofactor evidence="5">
        <name>Fe(2+)</name>
        <dbReference type="ChEBI" id="CHEBI:29033"/>
    </cofactor>
    <text evidence="5">Binds 1 Fe(2+) ion per subunit.</text>
</comment>
<dbReference type="InterPro" id="IPR005123">
    <property type="entry name" value="Oxoglu/Fe-dep_dioxygenase_dom"/>
</dbReference>
<evidence type="ECO:0000256" key="5">
    <source>
        <dbReference type="PIRSR" id="PIRSR604574-2"/>
    </source>
</evidence>
<dbReference type="PANTHER" id="PTHR16557">
    <property type="entry name" value="ALKYLATED DNA REPAIR PROTEIN ALKB-RELATED"/>
    <property type="match status" value="1"/>
</dbReference>
<dbReference type="InterPro" id="IPR037151">
    <property type="entry name" value="AlkB-like_sf"/>
</dbReference>
<organism evidence="7 8">
    <name type="scientific">Pseudazoarcus pumilus</name>
    <dbReference type="NCBI Taxonomy" id="2067960"/>
    <lineage>
        <taxon>Bacteria</taxon>
        <taxon>Pseudomonadati</taxon>
        <taxon>Pseudomonadota</taxon>
        <taxon>Betaproteobacteria</taxon>
        <taxon>Rhodocyclales</taxon>
        <taxon>Zoogloeaceae</taxon>
        <taxon>Pseudazoarcus</taxon>
    </lineage>
</organism>
<keyword evidence="2" id="KW-0223">Dioxygenase</keyword>
<dbReference type="KEGG" id="atw:C0099_00050"/>
<reference evidence="7 8" key="1">
    <citation type="submission" date="2018-01" db="EMBL/GenBank/DDBJ databases">
        <authorList>
            <person name="Fu G.-Y."/>
        </authorList>
    </citation>
    <scope>NUCLEOTIDE SEQUENCE [LARGE SCALE GENOMIC DNA]</scope>
    <source>
        <strain evidence="7 8">SY39</strain>
    </source>
</reference>
<dbReference type="GO" id="GO:0035516">
    <property type="term" value="F:broad specificity oxidative DNA demethylase activity"/>
    <property type="evidence" value="ECO:0007669"/>
    <property type="project" value="TreeGrafter"/>
</dbReference>
<accession>A0A2I6S2G0</accession>
<dbReference type="Pfam" id="PF13532">
    <property type="entry name" value="2OG-FeII_Oxy_2"/>
    <property type="match status" value="1"/>
</dbReference>
<dbReference type="GO" id="GO:0005737">
    <property type="term" value="C:cytoplasm"/>
    <property type="evidence" value="ECO:0007669"/>
    <property type="project" value="TreeGrafter"/>
</dbReference>
<feature type="binding site" evidence="5">
    <location>
        <position position="186"/>
    </location>
    <ligand>
        <name>Fe cation</name>
        <dbReference type="ChEBI" id="CHEBI:24875"/>
        <note>catalytic</note>
    </ligand>
</feature>
<evidence type="ECO:0000313" key="8">
    <source>
        <dbReference type="Proteomes" id="UP000242205"/>
    </source>
</evidence>
<evidence type="ECO:0000256" key="4">
    <source>
        <dbReference type="ARBA" id="ARBA00023004"/>
    </source>
</evidence>
<dbReference type="GO" id="GO:0032259">
    <property type="term" value="P:methylation"/>
    <property type="evidence" value="ECO:0007669"/>
    <property type="project" value="UniProtKB-KW"/>
</dbReference>
<dbReference type="GO" id="GO:0035513">
    <property type="term" value="P:oxidative RNA demethylation"/>
    <property type="evidence" value="ECO:0007669"/>
    <property type="project" value="TreeGrafter"/>
</dbReference>